<dbReference type="InterPro" id="IPR014020">
    <property type="entry name" value="Tensin_C2-dom"/>
</dbReference>
<accession>A0ABV0NQD5</accession>
<dbReference type="PROSITE" id="PS51182">
    <property type="entry name" value="C2_TENSIN"/>
    <property type="match status" value="1"/>
</dbReference>
<dbReference type="InterPro" id="IPR057509">
    <property type="entry name" value="C2_SHIP1-2_2nd"/>
</dbReference>
<dbReference type="SMART" id="SM01326">
    <property type="entry name" value="PTEN_C2"/>
    <property type="match status" value="1"/>
</dbReference>
<dbReference type="InterPro" id="IPR035892">
    <property type="entry name" value="C2_domain_sf"/>
</dbReference>
<dbReference type="SUPFAM" id="SSF49562">
    <property type="entry name" value="C2 domain (Calcium/lipid-binding domain, CaLB)"/>
    <property type="match status" value="1"/>
</dbReference>
<proteinExistence type="predicted"/>
<comment type="caution">
    <text evidence="4">The sequence shown here is derived from an EMBL/GenBank/DDBJ whole genome shotgun (WGS) entry which is preliminary data.</text>
</comment>
<feature type="region of interest" description="Disordered" evidence="2">
    <location>
        <begin position="132"/>
        <end position="152"/>
    </location>
</feature>
<sequence>MFTAGTCNPQFVVYQLKVKIHTSNPGHTRREDKLMVVEFPQPLPVCGDIKVEFFHKQNKMMKKEKMFHFWINTFFIPGPEETSDSLENGSSRTIRELSDRTFQNPGMMMGSETNDRDFLVLTLNKNDLDKANQDKANKNFSPNSSSPSPTDPALRANLYPVVCTCTRLTKTGAGLLVQVPVLSVSPRTWDAGMLQISHIKEVDTLRQSLLAQGQKLEAAQQRVAKLENHLSKTASRTKFFIEFYSTCLEEFKKSYEDDSQSSDNVNFLRVGWTGKHFDIALWTLQRRSEQMDIKGRRFSTGENSSQT</sequence>
<dbReference type="Pfam" id="PF24147">
    <property type="entry name" value="C2_SHIP1-2_2nd"/>
    <property type="match status" value="1"/>
</dbReference>
<organism evidence="4 5">
    <name type="scientific">Goodea atripinnis</name>
    <dbReference type="NCBI Taxonomy" id="208336"/>
    <lineage>
        <taxon>Eukaryota</taxon>
        <taxon>Metazoa</taxon>
        <taxon>Chordata</taxon>
        <taxon>Craniata</taxon>
        <taxon>Vertebrata</taxon>
        <taxon>Euteleostomi</taxon>
        <taxon>Actinopterygii</taxon>
        <taxon>Neopterygii</taxon>
        <taxon>Teleostei</taxon>
        <taxon>Neoteleostei</taxon>
        <taxon>Acanthomorphata</taxon>
        <taxon>Ovalentaria</taxon>
        <taxon>Atherinomorphae</taxon>
        <taxon>Cyprinodontiformes</taxon>
        <taxon>Goodeidae</taxon>
        <taxon>Goodea</taxon>
    </lineage>
</organism>
<evidence type="ECO:0000256" key="2">
    <source>
        <dbReference type="SAM" id="MobiDB-lite"/>
    </source>
</evidence>
<protein>
    <recommendedName>
        <fullName evidence="3">C2 tensin-type domain-containing protein</fullName>
    </recommendedName>
</protein>
<dbReference type="PANTHER" id="PTHR12305:SF81">
    <property type="entry name" value="PHOSPHATIDYLINOSITOL 3,4,5-TRISPHOSPHATE 3-PHOSPHATASE AND DUAL-SPECIFICITY PROTEIN PHOSPHATASE PTEN"/>
    <property type="match status" value="1"/>
</dbReference>
<dbReference type="EMBL" id="JAHRIO010047767">
    <property type="protein sequence ID" value="MEQ2173626.1"/>
    <property type="molecule type" value="Genomic_DNA"/>
</dbReference>
<evidence type="ECO:0000259" key="3">
    <source>
        <dbReference type="PROSITE" id="PS51182"/>
    </source>
</evidence>
<evidence type="ECO:0000313" key="4">
    <source>
        <dbReference type="EMBL" id="MEQ2173626.1"/>
    </source>
</evidence>
<dbReference type="Pfam" id="PF10409">
    <property type="entry name" value="PTEN_C2"/>
    <property type="match status" value="1"/>
</dbReference>
<dbReference type="Gene3D" id="2.60.40.1110">
    <property type="match status" value="1"/>
</dbReference>
<feature type="coiled-coil region" evidence="1">
    <location>
        <begin position="209"/>
        <end position="236"/>
    </location>
</feature>
<feature type="domain" description="C2 tensin-type" evidence="3">
    <location>
        <begin position="1"/>
        <end position="153"/>
    </location>
</feature>
<dbReference type="PANTHER" id="PTHR12305">
    <property type="entry name" value="PHOSPHATASE WITH HOMOLOGY TO TENSIN"/>
    <property type="match status" value="1"/>
</dbReference>
<reference evidence="4 5" key="1">
    <citation type="submission" date="2021-06" db="EMBL/GenBank/DDBJ databases">
        <authorList>
            <person name="Palmer J.M."/>
        </authorList>
    </citation>
    <scope>NUCLEOTIDE SEQUENCE [LARGE SCALE GENOMIC DNA]</scope>
    <source>
        <strain evidence="4 5">GA_2019</strain>
        <tissue evidence="4">Muscle</tissue>
    </source>
</reference>
<gene>
    <name evidence="4" type="ORF">GOODEAATRI_033988</name>
</gene>
<dbReference type="Proteomes" id="UP001476798">
    <property type="component" value="Unassembled WGS sequence"/>
</dbReference>
<keyword evidence="5" id="KW-1185">Reference proteome</keyword>
<name>A0ABV0NQD5_9TELE</name>
<evidence type="ECO:0000256" key="1">
    <source>
        <dbReference type="SAM" id="Coils"/>
    </source>
</evidence>
<dbReference type="InterPro" id="IPR051281">
    <property type="entry name" value="Dual-spec_lipid-protein_phosph"/>
</dbReference>
<keyword evidence="1" id="KW-0175">Coiled coil</keyword>
<evidence type="ECO:0000313" key="5">
    <source>
        <dbReference type="Proteomes" id="UP001476798"/>
    </source>
</evidence>